<dbReference type="PROSITE" id="PS51318">
    <property type="entry name" value="TAT"/>
    <property type="match status" value="1"/>
</dbReference>
<name>A0A7Y9RUG9_9ACTN</name>
<dbReference type="RefSeq" id="WP_179518778.1">
    <property type="nucleotide sequence ID" value="NZ_JACCAC010000001.1"/>
</dbReference>
<protein>
    <submittedName>
        <fullName evidence="2">Uncharacterized protein</fullName>
    </submittedName>
</protein>
<organism evidence="2 3">
    <name type="scientific">Nocardioides perillae</name>
    <dbReference type="NCBI Taxonomy" id="1119534"/>
    <lineage>
        <taxon>Bacteria</taxon>
        <taxon>Bacillati</taxon>
        <taxon>Actinomycetota</taxon>
        <taxon>Actinomycetes</taxon>
        <taxon>Propionibacteriales</taxon>
        <taxon>Nocardioidaceae</taxon>
        <taxon>Nocardioides</taxon>
    </lineage>
</organism>
<evidence type="ECO:0000313" key="2">
    <source>
        <dbReference type="EMBL" id="NYG56545.1"/>
    </source>
</evidence>
<accession>A0A7Y9RUG9</accession>
<proteinExistence type="predicted"/>
<dbReference type="AlphaFoldDB" id="A0A7Y9RUG9"/>
<keyword evidence="1" id="KW-0732">Signal</keyword>
<dbReference type="EMBL" id="JACCAC010000001">
    <property type="protein sequence ID" value="NYG56545.1"/>
    <property type="molecule type" value="Genomic_DNA"/>
</dbReference>
<evidence type="ECO:0000313" key="3">
    <source>
        <dbReference type="Proteomes" id="UP000544110"/>
    </source>
</evidence>
<comment type="caution">
    <text evidence="2">The sequence shown here is derived from an EMBL/GenBank/DDBJ whole genome shotgun (WGS) entry which is preliminary data.</text>
</comment>
<feature type="signal peptide" evidence="1">
    <location>
        <begin position="1"/>
        <end position="30"/>
    </location>
</feature>
<sequence>MQHLQPTTPRRHLLRRALATTTLLATTVVASLGATGATGAAAASASAATAGGADARSSSCRTDEYRTRIRNVRGTQQIGLTRVRAVTYPGRTTIKKGQSVTVSTDRVFSAGVKNTVSATFGASAMLKKVVGIYGEISGRTQLRASIGSTRSESTTVSSSTKMVIPGGRSVAWFRGYRVVGGTFEYSWCHHYSGMPSQVGTVEWERARFTTYGYRSSGGQRCDVKAYEPVAQAAKRAVCS</sequence>
<gene>
    <name evidence="2" type="ORF">BJ989_002849</name>
</gene>
<reference evidence="2 3" key="1">
    <citation type="submission" date="2020-07" db="EMBL/GenBank/DDBJ databases">
        <title>Sequencing the genomes of 1000 actinobacteria strains.</title>
        <authorList>
            <person name="Klenk H.-P."/>
        </authorList>
    </citation>
    <scope>NUCLEOTIDE SEQUENCE [LARGE SCALE GENOMIC DNA]</scope>
    <source>
        <strain evidence="2 3">DSM 24552</strain>
    </source>
</reference>
<dbReference type="InterPro" id="IPR006311">
    <property type="entry name" value="TAT_signal"/>
</dbReference>
<dbReference type="Proteomes" id="UP000544110">
    <property type="component" value="Unassembled WGS sequence"/>
</dbReference>
<feature type="chain" id="PRO_5038709988" evidence="1">
    <location>
        <begin position="31"/>
        <end position="239"/>
    </location>
</feature>
<evidence type="ECO:0000256" key="1">
    <source>
        <dbReference type="SAM" id="SignalP"/>
    </source>
</evidence>
<keyword evidence="3" id="KW-1185">Reference proteome</keyword>